<dbReference type="FunFam" id="1.20.1740.10:FF:000015">
    <property type="entry name" value="B(0,+)-type amino acid transporter 1"/>
    <property type="match status" value="1"/>
</dbReference>
<keyword evidence="10" id="KW-1015">Disulfide bond</keyword>
<dbReference type="InterPro" id="IPR028994">
    <property type="entry name" value="Integrin_alpha_N"/>
</dbReference>
<feature type="transmembrane region" description="Helical" evidence="21">
    <location>
        <begin position="901"/>
        <end position="921"/>
    </location>
</feature>
<evidence type="ECO:0000256" key="14">
    <source>
        <dbReference type="ARBA" id="ARBA00052179"/>
    </source>
</evidence>
<accession>A0A818NFM3</accession>
<evidence type="ECO:0000256" key="16">
    <source>
        <dbReference type="ARBA" id="ARBA00074336"/>
    </source>
</evidence>
<evidence type="ECO:0000256" key="8">
    <source>
        <dbReference type="ARBA" id="ARBA00022989"/>
    </source>
</evidence>
<reference evidence="22" key="1">
    <citation type="submission" date="2021-02" db="EMBL/GenBank/DDBJ databases">
        <authorList>
            <person name="Nowell W R."/>
        </authorList>
    </citation>
    <scope>NUCLEOTIDE SEQUENCE</scope>
</reference>
<dbReference type="InterPro" id="IPR002293">
    <property type="entry name" value="AA/rel_permease1"/>
</dbReference>
<dbReference type="EMBL" id="CAJOAY010000254">
    <property type="protein sequence ID" value="CAF3604719.1"/>
    <property type="molecule type" value="Genomic_DNA"/>
</dbReference>
<dbReference type="Gene3D" id="2.30.30.100">
    <property type="match status" value="2"/>
</dbReference>
<evidence type="ECO:0000256" key="7">
    <source>
        <dbReference type="ARBA" id="ARBA00022729"/>
    </source>
</evidence>
<feature type="transmembrane region" description="Helical" evidence="21">
    <location>
        <begin position="457"/>
        <end position="477"/>
    </location>
</feature>
<evidence type="ECO:0000256" key="9">
    <source>
        <dbReference type="ARBA" id="ARBA00023136"/>
    </source>
</evidence>
<comment type="catalytic activity">
    <reaction evidence="14">
        <text>L-cysteine(out) + L-arginine(in) = L-cysteine(in) + L-arginine(out)</text>
        <dbReference type="Rhea" id="RHEA:71071"/>
        <dbReference type="ChEBI" id="CHEBI:32682"/>
        <dbReference type="ChEBI" id="CHEBI:35235"/>
    </reaction>
    <physiologicalReaction direction="left-to-right" evidence="14">
        <dbReference type="Rhea" id="RHEA:71072"/>
    </physiologicalReaction>
</comment>
<evidence type="ECO:0000256" key="13">
    <source>
        <dbReference type="ARBA" id="ARBA00051835"/>
    </source>
</evidence>
<evidence type="ECO:0000256" key="15">
    <source>
        <dbReference type="ARBA" id="ARBA00052732"/>
    </source>
</evidence>
<feature type="transmembrane region" description="Helical" evidence="21">
    <location>
        <begin position="1031"/>
        <end position="1050"/>
    </location>
</feature>
<comment type="catalytic activity">
    <reaction evidence="11">
        <text>L-lysine(out) + L-arginine(in) = L-lysine(in) + L-arginine(out)</text>
        <dbReference type="Rhea" id="RHEA:70827"/>
        <dbReference type="ChEBI" id="CHEBI:32551"/>
        <dbReference type="ChEBI" id="CHEBI:32682"/>
    </reaction>
    <physiologicalReaction direction="left-to-right" evidence="11">
        <dbReference type="Rhea" id="RHEA:70828"/>
    </physiologicalReaction>
</comment>
<dbReference type="GO" id="GO:0016324">
    <property type="term" value="C:apical plasma membrane"/>
    <property type="evidence" value="ECO:0007669"/>
    <property type="project" value="UniProtKB-SubCell"/>
</dbReference>
<evidence type="ECO:0000256" key="10">
    <source>
        <dbReference type="ARBA" id="ARBA00023157"/>
    </source>
</evidence>
<dbReference type="SUPFAM" id="SSF69318">
    <property type="entry name" value="Integrin alpha N-terminal domain"/>
    <property type="match status" value="1"/>
</dbReference>
<dbReference type="InterPro" id="IPR050598">
    <property type="entry name" value="AminoAcid_Transporter"/>
</dbReference>
<feature type="transmembrane region" description="Helical" evidence="21">
    <location>
        <begin position="1227"/>
        <end position="1249"/>
    </location>
</feature>
<dbReference type="Pfam" id="PF13517">
    <property type="entry name" value="FG-GAP_3"/>
    <property type="match status" value="3"/>
</dbReference>
<dbReference type="Proteomes" id="UP000663881">
    <property type="component" value="Unassembled WGS sequence"/>
</dbReference>
<evidence type="ECO:0000256" key="5">
    <source>
        <dbReference type="ARBA" id="ARBA00022553"/>
    </source>
</evidence>
<comment type="catalytic activity">
    <reaction evidence="13">
        <text>L-histidine(out) + L-arginine(in) = L-histidine(in) + L-arginine(out)</text>
        <dbReference type="Rhea" id="RHEA:71063"/>
        <dbReference type="ChEBI" id="CHEBI:32682"/>
        <dbReference type="ChEBI" id="CHEBI:57595"/>
    </reaction>
    <physiologicalReaction direction="left-to-right" evidence="13">
        <dbReference type="Rhea" id="RHEA:71064"/>
    </physiologicalReaction>
</comment>
<protein>
    <recommendedName>
        <fullName evidence="16">b(0,+)-type amino acid transporter 1</fullName>
    </recommendedName>
    <alternativeName>
        <fullName evidence="17">Glycoprotein-associated amino acid transporter b0,+AT1</fullName>
    </alternativeName>
    <alternativeName>
        <fullName evidence="18">Solute carrier family 7 member 9</fullName>
    </alternativeName>
</protein>
<evidence type="ECO:0000256" key="4">
    <source>
        <dbReference type="ARBA" id="ARBA00022475"/>
    </source>
</evidence>
<dbReference type="Gene3D" id="1.20.1740.10">
    <property type="entry name" value="Amino acid/polyamine transporter I"/>
    <property type="match status" value="1"/>
</dbReference>
<feature type="transmembrane region" description="Helical" evidence="21">
    <location>
        <begin position="933"/>
        <end position="957"/>
    </location>
</feature>
<feature type="transmembrane region" description="Helical" evidence="21">
    <location>
        <begin position="1056"/>
        <end position="1077"/>
    </location>
</feature>
<comment type="subcellular location">
    <subcellularLocation>
        <location evidence="1">Apical cell membrane</location>
        <topology evidence="1">Multi-pass membrane protein</topology>
    </subcellularLocation>
</comment>
<feature type="transmembrane region" description="Helical" evidence="21">
    <location>
        <begin position="1130"/>
        <end position="1147"/>
    </location>
</feature>
<keyword evidence="5" id="KW-0597">Phosphoprotein</keyword>
<evidence type="ECO:0000256" key="20">
    <source>
        <dbReference type="SAM" id="MobiDB-lite"/>
    </source>
</evidence>
<feature type="transmembrane region" description="Helical" evidence="21">
    <location>
        <begin position="12"/>
        <end position="31"/>
    </location>
</feature>
<evidence type="ECO:0000256" key="6">
    <source>
        <dbReference type="ARBA" id="ARBA00022692"/>
    </source>
</evidence>
<feature type="transmembrane region" description="Helical" evidence="21">
    <location>
        <begin position="1089"/>
        <end position="1110"/>
    </location>
</feature>
<feature type="region of interest" description="Disordered" evidence="20">
    <location>
        <begin position="851"/>
        <end position="874"/>
    </location>
</feature>
<feature type="transmembrane region" description="Helical" evidence="21">
    <location>
        <begin position="985"/>
        <end position="1010"/>
    </location>
</feature>
<evidence type="ECO:0000256" key="17">
    <source>
        <dbReference type="ARBA" id="ARBA00079910"/>
    </source>
</evidence>
<keyword evidence="9 21" id="KW-0472">Membrane</keyword>
<dbReference type="PANTHER" id="PTHR11785">
    <property type="entry name" value="AMINO ACID TRANSPORTER"/>
    <property type="match status" value="1"/>
</dbReference>
<proteinExistence type="inferred from homology"/>
<name>A0A818NFM3_9BILA</name>
<sequence>MRRNRLGQITTRLYIALLIIGHVILILHTIIQPQILTKIFDQPSLTTYNRLMVDRSDTLQCPCSSISSIYNRYITIEPVFHQVCSSPFSSDHWRENVTAELASNVSVYDARDYRRFLSSHLQCLTGLCNLSMQSVNDSIGQLLSSLYITTQLQSPTAFQTHIDSIVQQSKSTAPAAFARLLLILRATNHGNAIISSYETNFKYYFPHWFYSEYHFNFLTNASLALTEPVTYDNDCSCAFYANCTTQAGFFETNSSEIIPIKGLKMGCTPSESFLSSTLECFYDSSCINLIETKIKNTTIMNTTYVTELLYANSSRFLPDTTIIDLVNELFIETWLTTMNYSAYFDYCSPTYCSYTYIQQLSSLYTVTLLLGLYGGLSVILKWICPKIVYILFNIYQYRKKQSNRVTFAHTTEAVVIETDSTANTSINHQNTTVHSESEATVSTPETMSYSVLLRSMFIGFLVLILMSVALIGPFVYFSRQGKNQATEIMPSCQLTFQFVLSFPTGYIYSPKSFAVDDFNSDSHLDLAIPDTYASSVNIYLGNGDGTFRSANTFSTGEGGYPRTVAVGDFNNDNHVDLAVANYYGDNIGVLFGNNDGSFQEQMAIPTEYNSSPYVVIASNFNNDNQLDLAFVYFHGSKIGILLGEGNGAFRIILTSLIGSPSQAQSAAAADFNGDGHQDLVIDAYKNAVNVLFGNGDGTFSAQVILSTGQFSAPAWVATGDFNGDNRPDIAIVNSNDFNVGIMLANGNGTFAEQTTYSTGGSSHPESVAIGDFNNDHQLDLAIANSYTHNVGVMVGTGTGSFLRQMTFSVGPRSTPQSVAIGDFNNDNKLDIVFFDASNNTNNRVTPIVSPSSSLADTDSLHHRHAHSPTTEHRRVSIASITHPDPLGPITPTDDVTLKRHLGLFSGVCFIIGTIIGSGIFVSPKGVLRETQSVGLCLIIWMACGLVSLLGALCYAEIGTIIPRNGAEVAYLKEGIGSVHARTGDVLAYLFSWSVTFVMKPSSIAVLSLTFSQYFLSGVMDDCGPPEELVKMLAIFAILMLININSISVSAANRLNIIFVICKVSTVAIVIIAGLVRIGQGHTQNLQNGFVGTTNKPLGVALAFYSGLWAYDGWNSLNSVTEELKNPKRNLWLSIVLALPSVMILYLLTNISYFTVMNKAALLSSNAVAVTWGEAVLGPAVRILPILISISALGSANGSLFGAARYCMVSAQYGYLPEVFACIHARRLTPVSGVVLQGTIAIAFCLPSNVDGLIDFFSFAAWMFYALTFTATLCCKFTKKSADRVISVPIPLLVIIILISIYLVIAPLISSPSIGFLVAGILILFGLVFYYPFVYRKIELQFIKKANNFLITFFGLQRAQFDHKRVIGPNTNRAASSLFNVLHPVIPFKGCIDPSEPFQCPQKICIAAKRPANGNIEKSLHAAYTLHGSKLFTILFGEKLSRSIDENKIFWFDTLASAFSEDIPLFAQEAVNLGLAALVEKFYDSGFMD</sequence>
<feature type="transmembrane region" description="Helical" evidence="21">
    <location>
        <begin position="1289"/>
        <end position="1308"/>
    </location>
</feature>
<evidence type="ECO:0000256" key="1">
    <source>
        <dbReference type="ARBA" id="ARBA00004424"/>
    </source>
</evidence>
<keyword evidence="6 21" id="KW-0812">Transmembrane</keyword>
<evidence type="ECO:0000256" key="3">
    <source>
        <dbReference type="ARBA" id="ARBA00022448"/>
    </source>
</evidence>
<keyword evidence="4" id="KW-1003">Cell membrane</keyword>
<evidence type="ECO:0000256" key="11">
    <source>
        <dbReference type="ARBA" id="ARBA00051323"/>
    </source>
</evidence>
<comment type="similarity">
    <text evidence="2">Belongs to the amino acid-polyamine-organocation (APC) superfamily.</text>
</comment>
<dbReference type="GO" id="GO:0015179">
    <property type="term" value="F:L-amino acid transmembrane transporter activity"/>
    <property type="evidence" value="ECO:0007669"/>
    <property type="project" value="TreeGrafter"/>
</dbReference>
<feature type="transmembrane region" description="Helical" evidence="21">
    <location>
        <begin position="1314"/>
        <end position="1334"/>
    </location>
</feature>
<dbReference type="Pfam" id="PF13520">
    <property type="entry name" value="AA_permease_2"/>
    <property type="match status" value="1"/>
</dbReference>
<evidence type="ECO:0000313" key="22">
    <source>
        <dbReference type="EMBL" id="CAF3604719.1"/>
    </source>
</evidence>
<evidence type="ECO:0000256" key="2">
    <source>
        <dbReference type="ARBA" id="ARBA00009523"/>
    </source>
</evidence>
<gene>
    <name evidence="22" type="ORF">OKA104_LOCUS6804</name>
</gene>
<evidence type="ECO:0000256" key="12">
    <source>
        <dbReference type="ARBA" id="ARBA00051814"/>
    </source>
</evidence>
<feature type="transmembrane region" description="Helical" evidence="21">
    <location>
        <begin position="1255"/>
        <end position="1277"/>
    </location>
</feature>
<feature type="transmembrane region" description="Helical" evidence="21">
    <location>
        <begin position="1182"/>
        <end position="1206"/>
    </location>
</feature>
<evidence type="ECO:0000313" key="23">
    <source>
        <dbReference type="Proteomes" id="UP000663881"/>
    </source>
</evidence>
<evidence type="ECO:0000256" key="18">
    <source>
        <dbReference type="ARBA" id="ARBA00083296"/>
    </source>
</evidence>
<comment type="caution">
    <text evidence="22">The sequence shown here is derived from an EMBL/GenBank/DDBJ whole genome shotgun (WGS) entry which is preliminary data.</text>
</comment>
<organism evidence="22 23">
    <name type="scientific">Adineta steineri</name>
    <dbReference type="NCBI Taxonomy" id="433720"/>
    <lineage>
        <taxon>Eukaryota</taxon>
        <taxon>Metazoa</taxon>
        <taxon>Spiralia</taxon>
        <taxon>Gnathifera</taxon>
        <taxon>Rotifera</taxon>
        <taxon>Eurotatoria</taxon>
        <taxon>Bdelloidea</taxon>
        <taxon>Adinetida</taxon>
        <taxon>Adinetidae</taxon>
        <taxon>Adineta</taxon>
    </lineage>
</organism>
<comment type="catalytic activity">
    <reaction evidence="19">
        <text>L-phenylalanine(out) + L-arginine(in) = L-phenylalanine(in) + L-arginine(out)</text>
        <dbReference type="Rhea" id="RHEA:71067"/>
        <dbReference type="ChEBI" id="CHEBI:32682"/>
        <dbReference type="ChEBI" id="CHEBI:58095"/>
    </reaction>
    <physiologicalReaction direction="left-to-right" evidence="19">
        <dbReference type="Rhea" id="RHEA:71068"/>
    </physiologicalReaction>
</comment>
<evidence type="ECO:0000256" key="19">
    <source>
        <dbReference type="ARBA" id="ARBA00093193"/>
    </source>
</evidence>
<keyword evidence="3" id="KW-0813">Transport</keyword>
<keyword evidence="7" id="KW-0732">Signal</keyword>
<dbReference type="InterPro" id="IPR013517">
    <property type="entry name" value="FG-GAP"/>
</dbReference>
<comment type="catalytic activity">
    <reaction evidence="15">
        <text>L-leucine(out) + L-arginine(in) = L-leucine(in) + L-arginine(out)</text>
        <dbReference type="Rhea" id="RHEA:71059"/>
        <dbReference type="ChEBI" id="CHEBI:32682"/>
        <dbReference type="ChEBI" id="CHEBI:57427"/>
    </reaction>
    <physiologicalReaction direction="left-to-right" evidence="15">
        <dbReference type="Rhea" id="RHEA:71060"/>
    </physiologicalReaction>
</comment>
<comment type="catalytic activity">
    <reaction evidence="12">
        <text>L-cystine(out) + L-arginine(in) = L-cystine(in) + L-arginine(out)</text>
        <dbReference type="Rhea" id="RHEA:71075"/>
        <dbReference type="ChEBI" id="CHEBI:32682"/>
        <dbReference type="ChEBI" id="CHEBI:35491"/>
    </reaction>
    <physiologicalReaction direction="left-to-right" evidence="12">
        <dbReference type="Rhea" id="RHEA:71076"/>
    </physiologicalReaction>
</comment>
<keyword evidence="8 21" id="KW-1133">Transmembrane helix</keyword>
<evidence type="ECO:0000256" key="21">
    <source>
        <dbReference type="SAM" id="Phobius"/>
    </source>
</evidence>
<dbReference type="PANTHER" id="PTHR11785:SF512">
    <property type="entry name" value="SOBREMESA, ISOFORM B"/>
    <property type="match status" value="1"/>
</dbReference>
<dbReference type="Gene3D" id="2.130.10.130">
    <property type="entry name" value="Integrin alpha, N-terminal"/>
    <property type="match status" value="2"/>
</dbReference>